<keyword evidence="2" id="KW-1185">Reference proteome</keyword>
<dbReference type="Proteomes" id="UP000023464">
    <property type="component" value="Unassembled WGS sequence"/>
</dbReference>
<evidence type="ECO:0000313" key="2">
    <source>
        <dbReference type="Proteomes" id="UP000023464"/>
    </source>
</evidence>
<accession>A0A022PMG8</accession>
<dbReference type="RefSeq" id="WP_082300897.1">
    <property type="nucleotide sequence ID" value="NZ_CAWLTM010000109.1"/>
</dbReference>
<protein>
    <submittedName>
        <fullName evidence="1">Hemin uptake protein hemP</fullName>
    </submittedName>
</protein>
<proteinExistence type="predicted"/>
<dbReference type="PATRIC" id="fig|1393736.3.peg.558"/>
<dbReference type="Pfam" id="PF10636">
    <property type="entry name" value="hemP"/>
    <property type="match status" value="1"/>
</dbReference>
<gene>
    <name evidence="1" type="ORF">BA1DRAFT_00554</name>
</gene>
<dbReference type="InterPro" id="IPR019600">
    <property type="entry name" value="Hemin_uptake_protein_HemP"/>
</dbReference>
<dbReference type="AlphaFoldDB" id="A0A022PMG8"/>
<sequence>MTKICHQHSCIALEKHYNIYPTEIVEIGYIDSKQLLGELGITRIRHQGEFYQLRQTKAGKLILTK</sequence>
<dbReference type="EMBL" id="JFGV01000006">
    <property type="protein sequence ID" value="EYU16811.1"/>
    <property type="molecule type" value="Genomic_DNA"/>
</dbReference>
<organism evidence="1 2">
    <name type="scientific">Photorhabdus aegyptia</name>
    <dbReference type="NCBI Taxonomy" id="2805098"/>
    <lineage>
        <taxon>Bacteria</taxon>
        <taxon>Pseudomonadati</taxon>
        <taxon>Pseudomonadota</taxon>
        <taxon>Gammaproteobacteria</taxon>
        <taxon>Enterobacterales</taxon>
        <taxon>Morganellaceae</taxon>
        <taxon>Photorhabdus</taxon>
    </lineage>
</organism>
<dbReference type="Gene3D" id="2.10.70.10">
    <property type="entry name" value="Complement Module, domain 1"/>
    <property type="match status" value="1"/>
</dbReference>
<reference evidence="1 2" key="1">
    <citation type="submission" date="2014-03" db="EMBL/GenBank/DDBJ databases">
        <title>Draft Genome of Photorhabdus luminescens BA1, an Egyptian Isolate.</title>
        <authorList>
            <person name="Ghazal S."/>
            <person name="Hurst S.G.IV."/>
            <person name="Morris K."/>
            <person name="Thomas K."/>
            <person name="Tisa L.S."/>
        </authorList>
    </citation>
    <scope>NUCLEOTIDE SEQUENCE [LARGE SCALE GENOMIC DNA]</scope>
    <source>
        <strain evidence="1 2">BA1</strain>
    </source>
</reference>
<evidence type="ECO:0000313" key="1">
    <source>
        <dbReference type="EMBL" id="EYU16811.1"/>
    </source>
</evidence>
<name>A0A022PMG8_9GAMM</name>
<comment type="caution">
    <text evidence="1">The sequence shown here is derived from an EMBL/GenBank/DDBJ whole genome shotgun (WGS) entry which is preliminary data.</text>
</comment>